<protein>
    <submittedName>
        <fullName evidence="5">Bifunctional metallophosphatase/5'-nucleotidase</fullName>
    </submittedName>
</protein>
<dbReference type="GO" id="GO:0030288">
    <property type="term" value="C:outer membrane-bounded periplasmic space"/>
    <property type="evidence" value="ECO:0007669"/>
    <property type="project" value="TreeGrafter"/>
</dbReference>
<reference evidence="5" key="1">
    <citation type="submission" date="2018-07" db="EMBL/GenBank/DDBJ databases">
        <authorList>
            <person name="Somerville V."/>
        </authorList>
    </citation>
    <scope>NUCLEOTIDE SEQUENCE</scope>
    <source>
        <strain evidence="5">NWC_2_2</strain>
    </source>
</reference>
<dbReference type="Pfam" id="PF02872">
    <property type="entry name" value="5_nucleotid_C"/>
    <property type="match status" value="1"/>
</dbReference>
<proteinExistence type="inferred from homology"/>
<comment type="similarity">
    <text evidence="2">Belongs to the 5'-nucleotidase family.</text>
</comment>
<dbReference type="PANTHER" id="PTHR11575:SF23">
    <property type="entry name" value="5-NUCLEOTIDASE FAMILY PROTEIN"/>
    <property type="match status" value="1"/>
</dbReference>
<dbReference type="SUPFAM" id="SSF56300">
    <property type="entry name" value="Metallo-dependent phosphatases"/>
    <property type="match status" value="1"/>
</dbReference>
<evidence type="ECO:0000256" key="1">
    <source>
        <dbReference type="ARBA" id="ARBA00022729"/>
    </source>
</evidence>
<evidence type="ECO:0000259" key="4">
    <source>
        <dbReference type="Pfam" id="PF02872"/>
    </source>
</evidence>
<keyword evidence="1" id="KW-0732">Signal</keyword>
<evidence type="ECO:0000313" key="5">
    <source>
        <dbReference type="EMBL" id="AZA15712.1"/>
    </source>
</evidence>
<dbReference type="Pfam" id="PF00149">
    <property type="entry name" value="Metallophos"/>
    <property type="match status" value="1"/>
</dbReference>
<dbReference type="PANTHER" id="PTHR11575">
    <property type="entry name" value="5'-NUCLEOTIDASE-RELATED"/>
    <property type="match status" value="1"/>
</dbReference>
<dbReference type="RefSeq" id="WP_138490694.1">
    <property type="nucleotide sequence ID" value="NZ_CP046131.1"/>
</dbReference>
<dbReference type="Gene3D" id="3.90.780.10">
    <property type="entry name" value="5'-Nucleotidase, C-terminal domain"/>
    <property type="match status" value="1"/>
</dbReference>
<keyword evidence="2" id="KW-0378">Hydrolase</keyword>
<dbReference type="InterPro" id="IPR008334">
    <property type="entry name" value="5'-Nucleotdase_C"/>
</dbReference>
<organism evidence="5">
    <name type="scientific">Lactobacillus delbrueckii subsp. lactis</name>
    <dbReference type="NCBI Taxonomy" id="29397"/>
    <lineage>
        <taxon>Bacteria</taxon>
        <taxon>Bacillati</taxon>
        <taxon>Bacillota</taxon>
        <taxon>Bacilli</taxon>
        <taxon>Lactobacillales</taxon>
        <taxon>Lactobacillaceae</taxon>
        <taxon>Lactobacillus</taxon>
    </lineage>
</organism>
<dbReference type="GO" id="GO:0008253">
    <property type="term" value="F:5'-nucleotidase activity"/>
    <property type="evidence" value="ECO:0007669"/>
    <property type="project" value="TreeGrafter"/>
</dbReference>
<dbReference type="InterPro" id="IPR004843">
    <property type="entry name" value="Calcineurin-like_PHP"/>
</dbReference>
<feature type="domain" description="Calcineurin-like phosphoesterase" evidence="3">
    <location>
        <begin position="4"/>
        <end position="202"/>
    </location>
</feature>
<dbReference type="CDD" id="cd00845">
    <property type="entry name" value="MPP_UshA_N_like"/>
    <property type="match status" value="1"/>
</dbReference>
<dbReference type="InterPro" id="IPR006179">
    <property type="entry name" value="5_nucleotidase/apyrase"/>
</dbReference>
<evidence type="ECO:0000259" key="3">
    <source>
        <dbReference type="Pfam" id="PF00149"/>
    </source>
</evidence>
<dbReference type="PROSITE" id="PS00785">
    <property type="entry name" value="5_NUCLEOTIDASE_1"/>
    <property type="match status" value="1"/>
</dbReference>
<dbReference type="Gene3D" id="3.60.21.10">
    <property type="match status" value="1"/>
</dbReference>
<dbReference type="PIRSF" id="PIRSF036361">
    <property type="entry name" value="YunD"/>
    <property type="match status" value="1"/>
</dbReference>
<dbReference type="GO" id="GO:0000166">
    <property type="term" value="F:nucleotide binding"/>
    <property type="evidence" value="ECO:0007669"/>
    <property type="project" value="UniProtKB-KW"/>
</dbReference>
<sequence length="476" mass="54264">METLRILHTNDLHSHFEHFPKIRRYLKQVQEMAAADQVLTFDAGDFMDRSHPLSDATEGRANIRLMNDFHYDAITIGNNEGISNPHAVLERLFDHANFPVLLSNLREEDESWPAWANDYKIIKTKKGTRLALVGLTAAYPMTYGPNHWQIKMLGETMDRVLPEIAGQYDCLILLTHVGLRMDQWLAKHYPEIDLIVGGHSHTLLEKGVKEGRTWITQTGKWGNYVGDISLEIGDDHKIISIKPTTVPVADLPSQAGDEAEIAALYEEGKKMLQSRQVADLPEKFKDDKLAAIDVSLEAIADFAGTDLAMLSTGLFLTPFKSGLINQFDLQHALPHPMHVVRTTLLGRDLWRLVMEVEKNRHFLEHYPLVGMGFRGKIFGQVYYRGIKYDPMTRNVFVNGQLLDPAEEYRIAVLDHYVLIPFFPTLAIVGENEFLFPQFLREVVGDYLGRKYPVKKEGEFIEERAERAEKRAENRGS</sequence>
<keyword evidence="2" id="KW-0547">Nucleotide-binding</keyword>
<dbReference type="EMBL" id="CP031023">
    <property type="protein sequence ID" value="AZA15712.1"/>
    <property type="molecule type" value="Genomic_DNA"/>
</dbReference>
<dbReference type="InterPro" id="IPR011240">
    <property type="entry name" value="Pesterase_YunD"/>
</dbReference>
<dbReference type="InterPro" id="IPR029052">
    <property type="entry name" value="Metallo-depent_PP-like"/>
</dbReference>
<dbReference type="GO" id="GO:0009166">
    <property type="term" value="P:nucleotide catabolic process"/>
    <property type="evidence" value="ECO:0007669"/>
    <property type="project" value="InterPro"/>
</dbReference>
<name>A0A3G6KAT0_LACDL</name>
<dbReference type="PRINTS" id="PR01607">
    <property type="entry name" value="APYRASEFAMLY"/>
</dbReference>
<evidence type="ECO:0000256" key="2">
    <source>
        <dbReference type="RuleBase" id="RU362119"/>
    </source>
</evidence>
<gene>
    <name evidence="5" type="ORF">DQL93_03350</name>
</gene>
<feature type="domain" description="5'-Nucleotidase C-terminal" evidence="4">
    <location>
        <begin position="293"/>
        <end position="416"/>
    </location>
</feature>
<dbReference type="GO" id="GO:0008768">
    <property type="term" value="F:UDP-sugar diphosphatase activity"/>
    <property type="evidence" value="ECO:0007669"/>
    <property type="project" value="TreeGrafter"/>
</dbReference>
<dbReference type="InterPro" id="IPR006146">
    <property type="entry name" value="5'-Nucleotdase_CS"/>
</dbReference>
<dbReference type="GO" id="GO:0046872">
    <property type="term" value="F:metal ion binding"/>
    <property type="evidence" value="ECO:0007669"/>
    <property type="project" value="InterPro"/>
</dbReference>
<dbReference type="SUPFAM" id="SSF55816">
    <property type="entry name" value="5'-nucleotidase (syn. UDP-sugar hydrolase), C-terminal domain"/>
    <property type="match status" value="1"/>
</dbReference>
<dbReference type="InterPro" id="IPR036907">
    <property type="entry name" value="5'-Nucleotdase_C_sf"/>
</dbReference>
<dbReference type="AlphaFoldDB" id="A0A3G6KAT0"/>
<accession>A0A3G6KAT0</accession>